<reference evidence="3" key="3">
    <citation type="submission" date="2020-05" db="EMBL/GenBank/DDBJ databases">
        <title>Electrophorus electricus (electric eel) genome, fEleEle1, primary haplotype.</title>
        <authorList>
            <person name="Myers G."/>
            <person name="Meyer A."/>
            <person name="Fedrigo O."/>
            <person name="Formenti G."/>
            <person name="Rhie A."/>
            <person name="Tracey A."/>
            <person name="Sims Y."/>
            <person name="Jarvis E.D."/>
        </authorList>
    </citation>
    <scope>NUCLEOTIDE SEQUENCE [LARGE SCALE GENOMIC DNA]</scope>
</reference>
<evidence type="ECO:0000313" key="4">
    <source>
        <dbReference type="Proteomes" id="UP000314983"/>
    </source>
</evidence>
<reference evidence="3" key="5">
    <citation type="submission" date="2025-09" db="UniProtKB">
        <authorList>
            <consortium name="Ensembl"/>
        </authorList>
    </citation>
    <scope>IDENTIFICATION</scope>
</reference>
<reference evidence="3" key="4">
    <citation type="submission" date="2025-08" db="UniProtKB">
        <authorList>
            <consortium name="Ensembl"/>
        </authorList>
    </citation>
    <scope>IDENTIFICATION</scope>
</reference>
<dbReference type="GO" id="GO:0005737">
    <property type="term" value="C:cytoplasm"/>
    <property type="evidence" value="ECO:0007669"/>
    <property type="project" value="TreeGrafter"/>
</dbReference>
<evidence type="ECO:0000313" key="3">
    <source>
        <dbReference type="Ensembl" id="ENSEEEP00000024134.2"/>
    </source>
</evidence>
<dbReference type="InterPro" id="IPR004965">
    <property type="entry name" value="Paralemmin"/>
</dbReference>
<evidence type="ECO:0008006" key="5">
    <source>
        <dbReference type="Google" id="ProtNLM"/>
    </source>
</evidence>
<dbReference type="PANTHER" id="PTHR46881:SF2">
    <property type="entry name" value="PALMDELPHIN ISOFORM X1"/>
    <property type="match status" value="1"/>
</dbReference>
<dbReference type="GO" id="GO:0016020">
    <property type="term" value="C:membrane"/>
    <property type="evidence" value="ECO:0007669"/>
    <property type="project" value="InterPro"/>
</dbReference>
<dbReference type="OMA" id="MEISVEH"/>
<sequence>MEEADLLRERLQAITEKRRIQEEITKKRRELEELKLKLQYLKKKALREQWLMDGMSGQSEQEEEAMRVQAREEQQQAELLQSHVDRMEDEIKDLETKETNISVNEEVILKRLKEVEKTTADIIKVTLSSLFHHVWAPLTSYSSSLPAGKPEKKAMYAMEISVEKDLRTGESQVLSSATITSQDFQRKGIKVYDDGRKSVYAVQLAGDGCDDGVDELSPLDVEELLRKATQKNSLTNLECHEPVFSHYSRLSTPRKEERGLVSLAPSGLPSQSKTPSPLHLDSFREEEDHGQADAKLLSSHFPQHKTKQYLHTGQSAYQSAINGQKANLTNVSVYSNKQELIQETEKQQRFTPKTESELGLERYSPLHPNNESAFIVDSIPSELESHEPVTMIFMGYQNAESDEEDEAIKAELVIIGNNEEENDEEALLSYHPQGYHSKIFQPRNDNIHRSEVRCSFIKSHNSGGSLMRYRGDDFNDSGIIRRTKRQHGI</sequence>
<dbReference type="GeneTree" id="ENSGT00940000157718"/>
<keyword evidence="4" id="KW-1185">Reference proteome</keyword>
<evidence type="ECO:0000256" key="1">
    <source>
        <dbReference type="ARBA" id="ARBA00023054"/>
    </source>
</evidence>
<name>A0A4W4FIY7_ELEEL</name>
<proteinExistence type="predicted"/>
<dbReference type="GO" id="GO:0008360">
    <property type="term" value="P:regulation of cell shape"/>
    <property type="evidence" value="ECO:0007669"/>
    <property type="project" value="InterPro"/>
</dbReference>
<dbReference type="Ensembl" id="ENSEEET00000024406.2">
    <property type="protein sequence ID" value="ENSEEEP00000024134.2"/>
    <property type="gene ID" value="ENSEEEG00000011703.2"/>
</dbReference>
<feature type="coiled-coil region" evidence="2">
    <location>
        <begin position="17"/>
        <end position="104"/>
    </location>
</feature>
<dbReference type="STRING" id="8005.ENSEEEP00000024134"/>
<gene>
    <name evidence="3" type="primary">PALMD</name>
</gene>
<dbReference type="PANTHER" id="PTHR46881">
    <property type="entry name" value="PALMDELPHIN"/>
    <property type="match status" value="1"/>
</dbReference>
<dbReference type="Proteomes" id="UP000314983">
    <property type="component" value="Chromosome 10"/>
</dbReference>
<organism evidence="3 4">
    <name type="scientific">Electrophorus electricus</name>
    <name type="common">Electric eel</name>
    <name type="synonym">Gymnotus electricus</name>
    <dbReference type="NCBI Taxonomy" id="8005"/>
    <lineage>
        <taxon>Eukaryota</taxon>
        <taxon>Metazoa</taxon>
        <taxon>Chordata</taxon>
        <taxon>Craniata</taxon>
        <taxon>Vertebrata</taxon>
        <taxon>Euteleostomi</taxon>
        <taxon>Actinopterygii</taxon>
        <taxon>Neopterygii</taxon>
        <taxon>Teleostei</taxon>
        <taxon>Ostariophysi</taxon>
        <taxon>Gymnotiformes</taxon>
        <taxon>Gymnotoidei</taxon>
        <taxon>Gymnotidae</taxon>
        <taxon>Electrophorus</taxon>
    </lineage>
</organism>
<protein>
    <recommendedName>
        <fullName evidence="5">Palmdelphin</fullName>
    </recommendedName>
</protein>
<reference evidence="4" key="1">
    <citation type="journal article" date="2014" name="Science">
        <title>Nonhuman genetics. Genomic basis for the convergent evolution of electric organs.</title>
        <authorList>
            <person name="Gallant J.R."/>
            <person name="Traeger L.L."/>
            <person name="Volkening J.D."/>
            <person name="Moffett H."/>
            <person name="Chen P.H."/>
            <person name="Novina C.D."/>
            <person name="Phillips G.N.Jr."/>
            <person name="Anand R."/>
            <person name="Wells G.B."/>
            <person name="Pinch M."/>
            <person name="Guth R."/>
            <person name="Unguez G.A."/>
            <person name="Albert J.S."/>
            <person name="Zakon H.H."/>
            <person name="Samanta M.P."/>
            <person name="Sussman M.R."/>
        </authorList>
    </citation>
    <scope>NUCLEOTIDE SEQUENCE [LARGE SCALE GENOMIC DNA]</scope>
</reference>
<dbReference type="Pfam" id="PF03285">
    <property type="entry name" value="Paralemmin"/>
    <property type="match status" value="2"/>
</dbReference>
<accession>A0A4W4FIY7</accession>
<evidence type="ECO:0000256" key="2">
    <source>
        <dbReference type="SAM" id="Coils"/>
    </source>
</evidence>
<keyword evidence="1 2" id="KW-0175">Coiled coil</keyword>
<dbReference type="AlphaFoldDB" id="A0A4W4FIY7"/>
<reference evidence="4" key="2">
    <citation type="journal article" date="2017" name="Sci. Adv.">
        <title>A tail of two voltages: Proteomic comparison of the three electric organs of the electric eel.</title>
        <authorList>
            <person name="Traeger L.L."/>
            <person name="Sabat G."/>
            <person name="Barrett-Wilt G.A."/>
            <person name="Wells G.B."/>
            <person name="Sussman M.R."/>
        </authorList>
    </citation>
    <scope>NUCLEOTIDE SEQUENCE [LARGE SCALE GENOMIC DNA]</scope>
</reference>